<dbReference type="PANTHER" id="PTHR43201:SF5">
    <property type="entry name" value="MEDIUM-CHAIN ACYL-COA LIGASE ACSF2, MITOCHONDRIAL"/>
    <property type="match status" value="1"/>
</dbReference>
<dbReference type="Pfam" id="PF13193">
    <property type="entry name" value="AMP-binding_C"/>
    <property type="match status" value="1"/>
</dbReference>
<organism evidence="5 6">
    <name type="scientific">Marinibaculum pumilum</name>
    <dbReference type="NCBI Taxonomy" id="1766165"/>
    <lineage>
        <taxon>Bacteria</taxon>
        <taxon>Pseudomonadati</taxon>
        <taxon>Pseudomonadota</taxon>
        <taxon>Alphaproteobacteria</taxon>
        <taxon>Rhodospirillales</taxon>
        <taxon>Rhodospirillaceae</taxon>
        <taxon>Marinibaculum</taxon>
    </lineage>
</organism>
<evidence type="ECO:0000313" key="6">
    <source>
        <dbReference type="Proteomes" id="UP001595528"/>
    </source>
</evidence>
<dbReference type="RefSeq" id="WP_379899008.1">
    <property type="nucleotide sequence ID" value="NZ_JBHRTR010000017.1"/>
</dbReference>
<proteinExistence type="inferred from homology"/>
<evidence type="ECO:0000256" key="2">
    <source>
        <dbReference type="ARBA" id="ARBA00022598"/>
    </source>
</evidence>
<dbReference type="InterPro" id="IPR025110">
    <property type="entry name" value="AMP-bd_C"/>
</dbReference>
<accession>A0ABV7KWZ7</accession>
<keyword evidence="6" id="KW-1185">Reference proteome</keyword>
<evidence type="ECO:0000259" key="4">
    <source>
        <dbReference type="Pfam" id="PF13193"/>
    </source>
</evidence>
<feature type="domain" description="AMP-dependent synthetase/ligase" evidence="3">
    <location>
        <begin position="13"/>
        <end position="359"/>
    </location>
</feature>
<dbReference type="InterPro" id="IPR020845">
    <property type="entry name" value="AMP-binding_CS"/>
</dbReference>
<dbReference type="EMBL" id="JBHRTR010000017">
    <property type="protein sequence ID" value="MFC3226863.1"/>
    <property type="molecule type" value="Genomic_DNA"/>
</dbReference>
<evidence type="ECO:0000313" key="5">
    <source>
        <dbReference type="EMBL" id="MFC3226863.1"/>
    </source>
</evidence>
<dbReference type="SUPFAM" id="SSF56801">
    <property type="entry name" value="Acetyl-CoA synthetase-like"/>
    <property type="match status" value="1"/>
</dbReference>
<feature type="domain" description="AMP-binding enzyme C-terminal" evidence="4">
    <location>
        <begin position="409"/>
        <end position="483"/>
    </location>
</feature>
<comment type="caution">
    <text evidence="5">The sequence shown here is derived from an EMBL/GenBank/DDBJ whole genome shotgun (WGS) entry which is preliminary data.</text>
</comment>
<dbReference type="Pfam" id="PF00501">
    <property type="entry name" value="AMP-binding"/>
    <property type="match status" value="1"/>
</dbReference>
<evidence type="ECO:0000256" key="1">
    <source>
        <dbReference type="ARBA" id="ARBA00006432"/>
    </source>
</evidence>
<protein>
    <submittedName>
        <fullName evidence="5">Class I adenylate-forming enzyme family protein</fullName>
    </submittedName>
</protein>
<dbReference type="PROSITE" id="PS00455">
    <property type="entry name" value="AMP_BINDING"/>
    <property type="match status" value="1"/>
</dbReference>
<reference evidence="6" key="1">
    <citation type="journal article" date="2019" name="Int. J. Syst. Evol. Microbiol.">
        <title>The Global Catalogue of Microorganisms (GCM) 10K type strain sequencing project: providing services to taxonomists for standard genome sequencing and annotation.</title>
        <authorList>
            <consortium name="The Broad Institute Genomics Platform"/>
            <consortium name="The Broad Institute Genome Sequencing Center for Infectious Disease"/>
            <person name="Wu L."/>
            <person name="Ma J."/>
        </authorList>
    </citation>
    <scope>NUCLEOTIDE SEQUENCE [LARGE SCALE GENOMIC DNA]</scope>
    <source>
        <strain evidence="6">KCTC 42964</strain>
    </source>
</reference>
<dbReference type="InterPro" id="IPR000873">
    <property type="entry name" value="AMP-dep_synth/lig_dom"/>
</dbReference>
<evidence type="ECO:0000259" key="3">
    <source>
        <dbReference type="Pfam" id="PF00501"/>
    </source>
</evidence>
<name>A0ABV7KWZ7_9PROT</name>
<dbReference type="InterPro" id="IPR045851">
    <property type="entry name" value="AMP-bd_C_sf"/>
</dbReference>
<comment type="similarity">
    <text evidence="1">Belongs to the ATP-dependent AMP-binding enzyme family.</text>
</comment>
<keyword evidence="2" id="KW-0436">Ligase</keyword>
<sequence>MMRLTIAEAVAVRALSHPDRVALRELGGRSLTYSEAWRRILALAAPLGDVPAGPHGRMVGLLLPNGADAALAYLACQVAGVTAVPLNSRLAEPELAFILDDSGAGLVLTDGPLAAVAGRVAGARRVIATSDLPTPETAERPLLGEGGRGEAPAAIAYTSGTTGLPKGAIWSNDHFLVQIMRWGWEFGLTADTVMLVPGPLFHLSYCGLTLGALCMGARADIMPAFDPAAALEAFCSDAAFAFLVPAMTGAILEEWAARGEPDLAAARFIISSGAPGPLAMTQRAMRMFRHARVAEAYGWTEGGWCTFEVKDPATLLAHSVGWPTFGNEVQVFDADGEPAPPGEPGEVGVKSLTHFGGYLGRPEATEAAWHRGYAMSGDIGIWQPDGRLCIVDRKKDMIITGGENVYTAEVERILHDHPQVLEAAVVGLPDERWGERVCAMVVIRDAGLDPAELAAFCRRNLAAYKVPKQIEIRPELPRNSMGKVQKFRIVEALSETG</sequence>
<dbReference type="PANTHER" id="PTHR43201">
    <property type="entry name" value="ACYL-COA SYNTHETASE"/>
    <property type="match status" value="1"/>
</dbReference>
<dbReference type="InterPro" id="IPR042099">
    <property type="entry name" value="ANL_N_sf"/>
</dbReference>
<dbReference type="Gene3D" id="3.40.50.12780">
    <property type="entry name" value="N-terminal domain of ligase-like"/>
    <property type="match status" value="1"/>
</dbReference>
<gene>
    <name evidence="5" type="ORF">ACFOGJ_06465</name>
</gene>
<dbReference type="Proteomes" id="UP001595528">
    <property type="component" value="Unassembled WGS sequence"/>
</dbReference>
<dbReference type="Gene3D" id="3.30.300.30">
    <property type="match status" value="1"/>
</dbReference>